<feature type="domain" description="Ribosomal protein/NADH dehydrogenase" evidence="7">
    <location>
        <begin position="18"/>
        <end position="99"/>
    </location>
</feature>
<proteinExistence type="inferred from homology"/>
<dbReference type="FunCoup" id="A0A2V0P873">
    <property type="interactions" value="1154"/>
</dbReference>
<evidence type="ECO:0000256" key="2">
    <source>
        <dbReference type="ARBA" id="ARBA00006073"/>
    </source>
</evidence>
<dbReference type="InterPro" id="IPR007741">
    <property type="entry name" value="Ribosomal_mL43/mS25/NADH_DH"/>
</dbReference>
<accession>A0A2V0P873</accession>
<evidence type="ECO:0000256" key="3">
    <source>
        <dbReference type="ARBA" id="ARBA00022980"/>
    </source>
</evidence>
<evidence type="ECO:0000313" key="9">
    <source>
        <dbReference type="Proteomes" id="UP000247498"/>
    </source>
</evidence>
<dbReference type="InterPro" id="IPR036249">
    <property type="entry name" value="Thioredoxin-like_sf"/>
</dbReference>
<dbReference type="OrthoDB" id="88at2759"/>
<dbReference type="Proteomes" id="UP000247498">
    <property type="component" value="Unassembled WGS sequence"/>
</dbReference>
<sequence length="134" mass="15175">MASYGRHLLKRVIIRYCDTSGSSQGVRLFLDQQLAAFSGQHPHINVRRELRKGQHPYIEAEFEHALPEKAAKRHSHTVALRNLAPPEIARELWWLASSQGRPQKSRIPPQHVVSKRPSIQGAWSVGTFAQQGAR</sequence>
<dbReference type="PANTHER" id="PTHR21396">
    <property type="entry name" value="39S RIBOSOMAL PROTEIN L43"/>
    <property type="match status" value="1"/>
</dbReference>
<name>A0A2V0P873_9CHLO</name>
<dbReference type="PANTHER" id="PTHR21396:SF2">
    <property type="entry name" value="LARGE RIBOSOMAL SUBUNIT PROTEIN ML43"/>
    <property type="match status" value="1"/>
</dbReference>
<gene>
    <name evidence="8" type="ORF">Rsub_07328</name>
</gene>
<dbReference type="GO" id="GO:0005762">
    <property type="term" value="C:mitochondrial large ribosomal subunit"/>
    <property type="evidence" value="ECO:0007669"/>
    <property type="project" value="TreeGrafter"/>
</dbReference>
<dbReference type="GO" id="GO:0032543">
    <property type="term" value="P:mitochondrial translation"/>
    <property type="evidence" value="ECO:0007669"/>
    <property type="project" value="InterPro"/>
</dbReference>
<comment type="similarity">
    <text evidence="2">Belongs to the mitochondrion-specific ribosomal protein mL43 family.</text>
</comment>
<dbReference type="SUPFAM" id="SSF52833">
    <property type="entry name" value="Thioredoxin-like"/>
    <property type="match status" value="1"/>
</dbReference>
<evidence type="ECO:0000313" key="8">
    <source>
        <dbReference type="EMBL" id="GBF94060.1"/>
    </source>
</evidence>
<reference evidence="8 9" key="1">
    <citation type="journal article" date="2018" name="Sci. Rep.">
        <title>Raphidocelis subcapitata (=Pseudokirchneriella subcapitata) provides an insight into genome evolution and environmental adaptations in the Sphaeropleales.</title>
        <authorList>
            <person name="Suzuki S."/>
            <person name="Yamaguchi H."/>
            <person name="Nakajima N."/>
            <person name="Kawachi M."/>
        </authorList>
    </citation>
    <scope>NUCLEOTIDE SEQUENCE [LARGE SCALE GENOMIC DNA]</scope>
    <source>
        <strain evidence="8 9">NIES-35</strain>
    </source>
</reference>
<organism evidence="8 9">
    <name type="scientific">Raphidocelis subcapitata</name>
    <dbReference type="NCBI Taxonomy" id="307507"/>
    <lineage>
        <taxon>Eukaryota</taxon>
        <taxon>Viridiplantae</taxon>
        <taxon>Chlorophyta</taxon>
        <taxon>core chlorophytes</taxon>
        <taxon>Chlorophyceae</taxon>
        <taxon>CS clade</taxon>
        <taxon>Sphaeropleales</taxon>
        <taxon>Selenastraceae</taxon>
        <taxon>Raphidocelis</taxon>
    </lineage>
</organism>
<keyword evidence="3" id="KW-0689">Ribosomal protein</keyword>
<dbReference type="InParanoid" id="A0A2V0P873"/>
<keyword evidence="9" id="KW-1185">Reference proteome</keyword>
<dbReference type="GO" id="GO:0003735">
    <property type="term" value="F:structural constituent of ribosome"/>
    <property type="evidence" value="ECO:0007669"/>
    <property type="project" value="InterPro"/>
</dbReference>
<dbReference type="STRING" id="307507.A0A2V0P873"/>
<dbReference type="AlphaFoldDB" id="A0A2V0P873"/>
<evidence type="ECO:0000256" key="5">
    <source>
        <dbReference type="ARBA" id="ARBA00023274"/>
    </source>
</evidence>
<dbReference type="EMBL" id="BDRX01000047">
    <property type="protein sequence ID" value="GBF94060.1"/>
    <property type="molecule type" value="Genomic_DNA"/>
</dbReference>
<evidence type="ECO:0000259" key="7">
    <source>
        <dbReference type="SMART" id="SM00916"/>
    </source>
</evidence>
<evidence type="ECO:0000256" key="4">
    <source>
        <dbReference type="ARBA" id="ARBA00023128"/>
    </source>
</evidence>
<dbReference type="SMART" id="SM00916">
    <property type="entry name" value="L51_S25_CI-B8"/>
    <property type="match status" value="1"/>
</dbReference>
<keyword evidence="4" id="KW-0496">Mitochondrion</keyword>
<evidence type="ECO:0000256" key="6">
    <source>
        <dbReference type="ARBA" id="ARBA00035188"/>
    </source>
</evidence>
<dbReference type="InterPro" id="IPR039927">
    <property type="entry name" value="Ribosomal_mL43"/>
</dbReference>
<keyword evidence="5" id="KW-0687">Ribonucleoprotein</keyword>
<comment type="subcellular location">
    <subcellularLocation>
        <location evidence="1">Mitochondrion</location>
    </subcellularLocation>
</comment>
<protein>
    <recommendedName>
        <fullName evidence="6">Large ribosomal subunit protein mL43</fullName>
    </recommendedName>
</protein>
<dbReference type="Gene3D" id="3.40.30.10">
    <property type="entry name" value="Glutaredoxin"/>
    <property type="match status" value="1"/>
</dbReference>
<evidence type="ECO:0000256" key="1">
    <source>
        <dbReference type="ARBA" id="ARBA00004173"/>
    </source>
</evidence>
<comment type="caution">
    <text evidence="8">The sequence shown here is derived from an EMBL/GenBank/DDBJ whole genome shotgun (WGS) entry which is preliminary data.</text>
</comment>